<evidence type="ECO:0000256" key="4">
    <source>
        <dbReference type="ARBA" id="ARBA00015931"/>
    </source>
</evidence>
<dbReference type="GO" id="GO:0032259">
    <property type="term" value="P:methylation"/>
    <property type="evidence" value="ECO:0007669"/>
    <property type="project" value="UniProtKB-KW"/>
</dbReference>
<evidence type="ECO:0000256" key="2">
    <source>
        <dbReference type="ARBA" id="ARBA00011738"/>
    </source>
</evidence>
<evidence type="ECO:0000256" key="3">
    <source>
        <dbReference type="ARBA" id="ARBA00011947"/>
    </source>
</evidence>
<evidence type="ECO:0000256" key="6">
    <source>
        <dbReference type="ARBA" id="ARBA00022603"/>
    </source>
</evidence>
<keyword evidence="12" id="KW-1185">Reference proteome</keyword>
<feature type="active site" evidence="9">
    <location>
        <position position="178"/>
    </location>
</feature>
<dbReference type="InterPro" id="IPR036926">
    <property type="entry name" value="Thymidate_synth/dCMP_Mease_sf"/>
</dbReference>
<name>A0A1L7N132_9CAUD</name>
<keyword evidence="5" id="KW-0963">Cytoplasm</keyword>
<organism evidence="11 12">
    <name type="scientific">Ralstonia phage RP12</name>
    <dbReference type="NCBI Taxonomy" id="1923889"/>
    <lineage>
        <taxon>Viruses</taxon>
        <taxon>Duplodnaviria</taxon>
        <taxon>Heunggongvirae</taxon>
        <taxon>Uroviricota</taxon>
        <taxon>Caudoviricetes</taxon>
        <taxon>Chimalliviridae</taxon>
        <taxon>Ripduovirus</taxon>
        <taxon>Ripduovirus RP12</taxon>
    </lineage>
</organism>
<comment type="similarity">
    <text evidence="1">Belongs to the thymidylate synthase family.</text>
</comment>
<dbReference type="EMBL" id="AP017924">
    <property type="protein sequence ID" value="BAW19189.1"/>
    <property type="molecule type" value="Genomic_DNA"/>
</dbReference>
<evidence type="ECO:0000313" key="12">
    <source>
        <dbReference type="Proteomes" id="UP000222831"/>
    </source>
</evidence>
<keyword evidence="7" id="KW-0808">Transferase</keyword>
<dbReference type="GeneID" id="40074610"/>
<comment type="subunit">
    <text evidence="2">Homodimer.</text>
</comment>
<evidence type="ECO:0000313" key="11">
    <source>
        <dbReference type="EMBL" id="BAW19189.1"/>
    </source>
</evidence>
<dbReference type="GO" id="GO:0006231">
    <property type="term" value="P:dTMP biosynthetic process"/>
    <property type="evidence" value="ECO:0007669"/>
    <property type="project" value="InterPro"/>
</dbReference>
<dbReference type="CDD" id="cd00351">
    <property type="entry name" value="TS_Pyrimidine_HMase"/>
    <property type="match status" value="1"/>
</dbReference>
<dbReference type="PANTHER" id="PTHR11548:SF9">
    <property type="entry name" value="THYMIDYLATE SYNTHASE"/>
    <property type="match status" value="1"/>
</dbReference>
<proteinExistence type="inferred from homology"/>
<keyword evidence="8" id="KW-0545">Nucleotide biosynthesis</keyword>
<dbReference type="Pfam" id="PF00303">
    <property type="entry name" value="Thymidylat_synt"/>
    <property type="match status" value="1"/>
</dbReference>
<dbReference type="InterPro" id="IPR000398">
    <property type="entry name" value="Thymidylate_synthase"/>
</dbReference>
<dbReference type="GO" id="GO:0004799">
    <property type="term" value="F:thymidylate synthase activity"/>
    <property type="evidence" value="ECO:0007669"/>
    <property type="project" value="UniProtKB-EC"/>
</dbReference>
<dbReference type="InterPro" id="IPR045097">
    <property type="entry name" value="Thymidate_synth/dCMP_Mease"/>
</dbReference>
<dbReference type="PRINTS" id="PR00108">
    <property type="entry name" value="THYMDSNTHASE"/>
</dbReference>
<evidence type="ECO:0000256" key="8">
    <source>
        <dbReference type="ARBA" id="ARBA00022727"/>
    </source>
</evidence>
<keyword evidence="6" id="KW-0489">Methyltransferase</keyword>
<evidence type="ECO:0000256" key="7">
    <source>
        <dbReference type="ARBA" id="ARBA00022679"/>
    </source>
</evidence>
<dbReference type="KEGG" id="vg:40074610"/>
<evidence type="ECO:0000259" key="10">
    <source>
        <dbReference type="Pfam" id="PF00303"/>
    </source>
</evidence>
<dbReference type="PANTHER" id="PTHR11548">
    <property type="entry name" value="THYMIDYLATE SYNTHASE 1"/>
    <property type="match status" value="1"/>
</dbReference>
<dbReference type="EC" id="2.1.1.45" evidence="3"/>
<dbReference type="InterPro" id="IPR023451">
    <property type="entry name" value="Thymidate_synth/dCMP_Mease_dom"/>
</dbReference>
<evidence type="ECO:0000256" key="1">
    <source>
        <dbReference type="ARBA" id="ARBA00009972"/>
    </source>
</evidence>
<dbReference type="SUPFAM" id="SSF55831">
    <property type="entry name" value="Thymidylate synthase/dCMP hydroxymethylase"/>
    <property type="match status" value="1"/>
</dbReference>
<dbReference type="PROSITE" id="PS00091">
    <property type="entry name" value="THYMIDYLATE_SYNTHASE"/>
    <property type="match status" value="1"/>
</dbReference>
<evidence type="ECO:0000256" key="9">
    <source>
        <dbReference type="PROSITE-ProRule" id="PRU10016"/>
    </source>
</evidence>
<dbReference type="RefSeq" id="YP_009598908.1">
    <property type="nucleotide sequence ID" value="NC_041911.1"/>
</dbReference>
<dbReference type="OrthoDB" id="13491at10239"/>
<sequence length="300" mass="34047">MTQLIERAEEQYLRGLSRIYYQGTDLPNPRTGIDCRTVINIDLTYDATSNKAPIVTTRKAPPKLAIAELLGYIRGVTSSADMRALGAKSWDANANENDAWLANPNRAGEDDMGHVYGAVAKNWPKYEYYGQARDKIVAGNIDLFHKVYNNLRKGVDDRGEIITFWNPGMFGLGCLRPCMYEHQFSLIGDDLYLNSTQRSSDWPLGTVANMVQVWLFLRLMAQITGKNPKHAFHRNVNCHIYGNQLGLVPVQLERHPLAEPTIDINPDIKTLEDLETWVAVDDFKITYPEFHPEIKYPFAV</sequence>
<feature type="domain" description="Thymidylate synthase/dCMP hydroxymethylase" evidence="10">
    <location>
        <begin position="10"/>
        <end position="300"/>
    </location>
</feature>
<dbReference type="InterPro" id="IPR020940">
    <property type="entry name" value="Thymidylate_synthase_AS"/>
</dbReference>
<dbReference type="Gene3D" id="3.30.572.10">
    <property type="entry name" value="Thymidylate synthase/dCMP hydroxymethylase domain"/>
    <property type="match status" value="1"/>
</dbReference>
<protein>
    <recommendedName>
        <fullName evidence="4">Thymidylate synthase</fullName>
        <ecNumber evidence="3">2.1.1.45</ecNumber>
    </recommendedName>
</protein>
<dbReference type="Proteomes" id="UP000222831">
    <property type="component" value="Segment"/>
</dbReference>
<evidence type="ECO:0000256" key="5">
    <source>
        <dbReference type="ARBA" id="ARBA00022490"/>
    </source>
</evidence>
<reference evidence="11 12" key="1">
    <citation type="submission" date="2016-12" db="EMBL/GenBank/DDBJ databases">
        <title>Characterization of two jumbo phages RP12 and RP31 infecting the phytopathogen Ralstonia solanacearum.</title>
        <authorList>
            <person name="Kawasaki T."/>
            <person name="Yoshikawa G."/>
            <person name="Ogata H."/>
            <person name="Yamada T."/>
        </authorList>
    </citation>
    <scope>NUCLEOTIDE SEQUENCE [LARGE SCALE GENOMIC DNA]</scope>
    <source>
        <strain evidence="11 12">RP12</strain>
    </source>
</reference>
<accession>A0A1L7N132</accession>